<dbReference type="InterPro" id="IPR025476">
    <property type="entry name" value="Helitron_helicase-like"/>
</dbReference>
<dbReference type="HOGENOM" id="CLU_142960_0_0_1"/>
<dbReference type="OrthoDB" id="432234at2759"/>
<keyword evidence="3" id="KW-1185">Reference proteome</keyword>
<evidence type="ECO:0000313" key="2">
    <source>
        <dbReference type="EMBL" id="KDQ54421.1"/>
    </source>
</evidence>
<dbReference type="Pfam" id="PF14214">
    <property type="entry name" value="Helitron_like_N"/>
    <property type="match status" value="1"/>
</dbReference>
<name>A0A067PVS4_9AGAM</name>
<feature type="domain" description="Helitron helicase-like" evidence="1">
    <location>
        <begin position="38"/>
        <end position="104"/>
    </location>
</feature>
<dbReference type="EMBL" id="KL197729">
    <property type="protein sequence ID" value="KDQ54421.1"/>
    <property type="molecule type" value="Genomic_DNA"/>
</dbReference>
<dbReference type="InParanoid" id="A0A067PVS4"/>
<accession>A0A067PVS4</accession>
<evidence type="ECO:0000313" key="3">
    <source>
        <dbReference type="Proteomes" id="UP000027265"/>
    </source>
</evidence>
<dbReference type="AlphaFoldDB" id="A0A067PVS4"/>
<organism evidence="2 3">
    <name type="scientific">Jaapia argillacea MUCL 33604</name>
    <dbReference type="NCBI Taxonomy" id="933084"/>
    <lineage>
        <taxon>Eukaryota</taxon>
        <taxon>Fungi</taxon>
        <taxon>Dikarya</taxon>
        <taxon>Basidiomycota</taxon>
        <taxon>Agaricomycotina</taxon>
        <taxon>Agaricomycetes</taxon>
        <taxon>Agaricomycetidae</taxon>
        <taxon>Jaapiales</taxon>
        <taxon>Jaapiaceae</taxon>
        <taxon>Jaapia</taxon>
    </lineage>
</organism>
<protein>
    <recommendedName>
        <fullName evidence="1">Helitron helicase-like domain-containing protein</fullName>
    </recommendedName>
</protein>
<gene>
    <name evidence="2" type="ORF">JAAARDRAFT_88669</name>
</gene>
<reference evidence="3" key="1">
    <citation type="journal article" date="2014" name="Proc. Natl. Acad. Sci. U.S.A.">
        <title>Extensive sampling of basidiomycete genomes demonstrates inadequacy of the white-rot/brown-rot paradigm for wood decay fungi.</title>
        <authorList>
            <person name="Riley R."/>
            <person name="Salamov A.A."/>
            <person name="Brown D.W."/>
            <person name="Nagy L.G."/>
            <person name="Floudas D."/>
            <person name="Held B.W."/>
            <person name="Levasseur A."/>
            <person name="Lombard V."/>
            <person name="Morin E."/>
            <person name="Otillar R."/>
            <person name="Lindquist E.A."/>
            <person name="Sun H."/>
            <person name="LaButti K.M."/>
            <person name="Schmutz J."/>
            <person name="Jabbour D."/>
            <person name="Luo H."/>
            <person name="Baker S.E."/>
            <person name="Pisabarro A.G."/>
            <person name="Walton J.D."/>
            <person name="Blanchette R.A."/>
            <person name="Henrissat B."/>
            <person name="Martin F."/>
            <person name="Cullen D."/>
            <person name="Hibbett D.S."/>
            <person name="Grigoriev I.V."/>
        </authorList>
    </citation>
    <scope>NUCLEOTIDE SEQUENCE [LARGE SCALE GENOMIC DNA]</scope>
    <source>
        <strain evidence="3">MUCL 33604</strain>
    </source>
</reference>
<sequence length="105" mass="11353">TSLKVKKSSFDSIAAGFASVSAQAIHCVTERVCRGDTATAHSDEEKRVLALMKEVKLVTSHVPGSSASRVVMRNKIRALTMTLGLPSFYLTINPADVYSPIVKFL</sequence>
<proteinExistence type="predicted"/>
<feature type="non-terminal residue" evidence="2">
    <location>
        <position position="1"/>
    </location>
</feature>
<dbReference type="Proteomes" id="UP000027265">
    <property type="component" value="Unassembled WGS sequence"/>
</dbReference>
<evidence type="ECO:0000259" key="1">
    <source>
        <dbReference type="Pfam" id="PF14214"/>
    </source>
</evidence>
<feature type="non-terminal residue" evidence="2">
    <location>
        <position position="105"/>
    </location>
</feature>